<dbReference type="Proteomes" id="UP000226437">
    <property type="component" value="Unassembled WGS sequence"/>
</dbReference>
<feature type="transmembrane region" description="Helical" evidence="1">
    <location>
        <begin position="20"/>
        <end position="43"/>
    </location>
</feature>
<feature type="transmembrane region" description="Helical" evidence="1">
    <location>
        <begin position="55"/>
        <end position="74"/>
    </location>
</feature>
<keyword evidence="3" id="KW-1185">Reference proteome</keyword>
<reference evidence="2 3" key="1">
    <citation type="submission" date="2017-10" db="EMBL/GenBank/DDBJ databases">
        <title>The draft genome sequence of Lewinella marina KCTC 32374.</title>
        <authorList>
            <person name="Wang K."/>
        </authorList>
    </citation>
    <scope>NUCLEOTIDE SEQUENCE [LARGE SCALE GENOMIC DNA]</scope>
    <source>
        <strain evidence="2 3">MKG-38</strain>
    </source>
</reference>
<gene>
    <name evidence="2" type="ORF">CGL56_15880</name>
</gene>
<accession>A0A2G0CC85</accession>
<comment type="caution">
    <text evidence="2">The sequence shown here is derived from an EMBL/GenBank/DDBJ whole genome shotgun (WGS) entry which is preliminary data.</text>
</comment>
<keyword evidence="1" id="KW-0812">Transmembrane</keyword>
<protein>
    <submittedName>
        <fullName evidence="2">Uncharacterized protein</fullName>
    </submittedName>
</protein>
<dbReference type="OrthoDB" id="1492979at2"/>
<name>A0A2G0CC85_9BACT</name>
<organism evidence="2 3">
    <name type="scientific">Neolewinella marina</name>
    <dbReference type="NCBI Taxonomy" id="438751"/>
    <lineage>
        <taxon>Bacteria</taxon>
        <taxon>Pseudomonadati</taxon>
        <taxon>Bacteroidota</taxon>
        <taxon>Saprospiria</taxon>
        <taxon>Saprospirales</taxon>
        <taxon>Lewinellaceae</taxon>
        <taxon>Neolewinella</taxon>
    </lineage>
</organism>
<keyword evidence="1" id="KW-1133">Transmembrane helix</keyword>
<dbReference type="EMBL" id="PDLO01000008">
    <property type="protein sequence ID" value="PHK97575.1"/>
    <property type="molecule type" value="Genomic_DNA"/>
</dbReference>
<evidence type="ECO:0000256" key="1">
    <source>
        <dbReference type="SAM" id="Phobius"/>
    </source>
</evidence>
<sequence length="161" mass="18535">MIPDYHFRADHSATGTARWIYLLLYAGAALLLVAAVYELYLYFTHWAIGDERDHVWQLILGILYLVVSGLVAYFTSQRHGREETPPERFVTIKDGILTYQLDQLNGKQRVDLRHLVATRRPSVRDLTLELKDGQRVELPIYLIDDEAKQAELEKILVAAAR</sequence>
<proteinExistence type="predicted"/>
<evidence type="ECO:0000313" key="2">
    <source>
        <dbReference type="EMBL" id="PHK97575.1"/>
    </source>
</evidence>
<evidence type="ECO:0000313" key="3">
    <source>
        <dbReference type="Proteomes" id="UP000226437"/>
    </source>
</evidence>
<dbReference type="RefSeq" id="WP_099107565.1">
    <property type="nucleotide sequence ID" value="NZ_JAATJF010000003.1"/>
</dbReference>
<dbReference type="AlphaFoldDB" id="A0A2G0CC85"/>
<keyword evidence="1" id="KW-0472">Membrane</keyword>